<sequence>MRAKRITLQIIYILFLALWAYAAFSKIFEYEIFKYQLGKSPLLAPVNGIMAIMIPFIELVIVAMLLFDKTKKRGLQASALLLTIFTVYLIGILSFSKDIPCSCGGLLSTLTWTQHVFLNISFIVMAVFGLIFEKKDPQKNFTGKTGIA</sequence>
<name>A0A3N4MI55_9BACT</name>
<reference evidence="8" key="1">
    <citation type="submission" date="2018-11" db="EMBL/GenBank/DDBJ databases">
        <title>Chitinophaga lutea sp.nov., isolate from arsenic contaminated soil.</title>
        <authorList>
            <person name="Zong Y."/>
        </authorList>
    </citation>
    <scope>NUCLEOTIDE SEQUENCE [LARGE SCALE GENOMIC DNA]</scope>
    <source>
        <strain evidence="8">YLT18</strain>
    </source>
</reference>
<feature type="transmembrane region" description="Helical" evidence="5">
    <location>
        <begin position="46"/>
        <end position="67"/>
    </location>
</feature>
<feature type="transmembrane region" description="Helical" evidence="5">
    <location>
        <begin position="79"/>
        <end position="96"/>
    </location>
</feature>
<dbReference type="EMBL" id="RMBX01000011">
    <property type="protein sequence ID" value="RPD39329.1"/>
    <property type="molecule type" value="Genomic_DNA"/>
</dbReference>
<dbReference type="Proteomes" id="UP000279089">
    <property type="component" value="Unassembled WGS sequence"/>
</dbReference>
<keyword evidence="2 5" id="KW-0812">Transmembrane</keyword>
<proteinExistence type="predicted"/>
<dbReference type="InterPro" id="IPR009908">
    <property type="entry name" value="Methylamine_util_MauE"/>
</dbReference>
<dbReference type="GO" id="GO:0030416">
    <property type="term" value="P:methylamine metabolic process"/>
    <property type="evidence" value="ECO:0007669"/>
    <property type="project" value="InterPro"/>
</dbReference>
<accession>A0A3N4MI55</accession>
<organism evidence="7 8">
    <name type="scientific">Chitinophaga barathri</name>
    <dbReference type="NCBI Taxonomy" id="1647451"/>
    <lineage>
        <taxon>Bacteria</taxon>
        <taxon>Pseudomonadati</taxon>
        <taxon>Bacteroidota</taxon>
        <taxon>Chitinophagia</taxon>
        <taxon>Chitinophagales</taxon>
        <taxon>Chitinophagaceae</taxon>
        <taxon>Chitinophaga</taxon>
    </lineage>
</organism>
<keyword evidence="3 5" id="KW-1133">Transmembrane helix</keyword>
<dbReference type="Pfam" id="PF07291">
    <property type="entry name" value="MauE"/>
    <property type="match status" value="1"/>
</dbReference>
<evidence type="ECO:0000256" key="4">
    <source>
        <dbReference type="ARBA" id="ARBA00023136"/>
    </source>
</evidence>
<feature type="transmembrane region" description="Helical" evidence="5">
    <location>
        <begin position="116"/>
        <end position="132"/>
    </location>
</feature>
<evidence type="ECO:0000313" key="8">
    <source>
        <dbReference type="Proteomes" id="UP000279089"/>
    </source>
</evidence>
<keyword evidence="4 5" id="KW-0472">Membrane</keyword>
<evidence type="ECO:0000256" key="3">
    <source>
        <dbReference type="ARBA" id="ARBA00022989"/>
    </source>
</evidence>
<keyword evidence="8" id="KW-1185">Reference proteome</keyword>
<gene>
    <name evidence="7" type="ORF">EG028_19575</name>
</gene>
<comment type="caution">
    <text evidence="7">The sequence shown here is derived from an EMBL/GenBank/DDBJ whole genome shotgun (WGS) entry which is preliminary data.</text>
</comment>
<evidence type="ECO:0000256" key="5">
    <source>
        <dbReference type="SAM" id="Phobius"/>
    </source>
</evidence>
<evidence type="ECO:0000313" key="7">
    <source>
        <dbReference type="EMBL" id="RPD39329.1"/>
    </source>
</evidence>
<evidence type="ECO:0000259" key="6">
    <source>
        <dbReference type="Pfam" id="PF07291"/>
    </source>
</evidence>
<protein>
    <recommendedName>
        <fullName evidence="6">Methylamine utilisation protein MauE domain-containing protein</fullName>
    </recommendedName>
</protein>
<evidence type="ECO:0000256" key="1">
    <source>
        <dbReference type="ARBA" id="ARBA00004141"/>
    </source>
</evidence>
<feature type="domain" description="Methylamine utilisation protein MauE" evidence="6">
    <location>
        <begin position="5"/>
        <end position="131"/>
    </location>
</feature>
<evidence type="ECO:0000256" key="2">
    <source>
        <dbReference type="ARBA" id="ARBA00022692"/>
    </source>
</evidence>
<comment type="subcellular location">
    <subcellularLocation>
        <location evidence="1">Membrane</location>
        <topology evidence="1">Multi-pass membrane protein</topology>
    </subcellularLocation>
</comment>
<dbReference type="GO" id="GO:0016020">
    <property type="term" value="C:membrane"/>
    <property type="evidence" value="ECO:0007669"/>
    <property type="project" value="UniProtKB-SubCell"/>
</dbReference>
<dbReference type="AlphaFoldDB" id="A0A3N4MI55"/>